<name>A0A8H4ZRN8_9HYPO</name>
<dbReference type="Proteomes" id="UP000573603">
    <property type="component" value="Unassembled WGS sequence"/>
</dbReference>
<dbReference type="PANTHER" id="PTHR28094">
    <property type="entry name" value="MEIOTICALLY UP-REGULATED GENE 113 PROTEIN"/>
    <property type="match status" value="1"/>
</dbReference>
<feature type="domain" description="Bacteriophage T5 Orf172 DNA-binding" evidence="2">
    <location>
        <begin position="874"/>
        <end position="970"/>
    </location>
</feature>
<dbReference type="SMART" id="SM00974">
    <property type="entry name" value="T5orf172"/>
    <property type="match status" value="1"/>
</dbReference>
<dbReference type="InterPro" id="IPR053006">
    <property type="entry name" value="Meiosis_regulatory"/>
</dbReference>
<comment type="caution">
    <text evidence="3">The sequence shown here is derived from an EMBL/GenBank/DDBJ whole genome shotgun (WGS) entry which is preliminary data.</text>
</comment>
<feature type="compositionally biased region" description="Basic and acidic residues" evidence="1">
    <location>
        <begin position="685"/>
        <end position="703"/>
    </location>
</feature>
<evidence type="ECO:0000313" key="4">
    <source>
        <dbReference type="Proteomes" id="UP000573603"/>
    </source>
</evidence>
<dbReference type="Pfam" id="PF10544">
    <property type="entry name" value="T5orf172"/>
    <property type="match status" value="1"/>
</dbReference>
<dbReference type="InterPro" id="IPR018306">
    <property type="entry name" value="Phage_T5_Orf172_DNA-bd"/>
</dbReference>
<dbReference type="EMBL" id="JABEVY010000067">
    <property type="protein sequence ID" value="KAF5251468.1"/>
    <property type="molecule type" value="Genomic_DNA"/>
</dbReference>
<gene>
    <name evidence="3" type="ORF">FANTH_3399</name>
</gene>
<dbReference type="InterPro" id="IPR023214">
    <property type="entry name" value="HAD_sf"/>
</dbReference>
<feature type="region of interest" description="Disordered" evidence="1">
    <location>
        <begin position="658"/>
        <end position="727"/>
    </location>
</feature>
<dbReference type="NCBIfam" id="TIGR01460">
    <property type="entry name" value="HAD-SF-IIA"/>
    <property type="match status" value="1"/>
</dbReference>
<evidence type="ECO:0000259" key="2">
    <source>
        <dbReference type="SMART" id="SM00974"/>
    </source>
</evidence>
<keyword evidence="4" id="KW-1185">Reference proteome</keyword>
<reference evidence="3 4" key="1">
    <citation type="journal article" date="2020" name="BMC Genomics">
        <title>Correction to: Identification and distribution of gene clusters required for synthesis of sphingolipid metabolism inhibitors in diverse species of the filamentous fungus Fusarium.</title>
        <authorList>
            <person name="Kim H.S."/>
            <person name="Lohmar J.M."/>
            <person name="Busman M."/>
            <person name="Brown D.W."/>
            <person name="Naumann T.A."/>
            <person name="Divon H.H."/>
            <person name="Lysoe E."/>
            <person name="Uhlig S."/>
            <person name="Proctor R.H."/>
        </authorList>
    </citation>
    <scope>NUCLEOTIDE SEQUENCE [LARGE SCALE GENOMIC DNA]</scope>
    <source>
        <strain evidence="3 4">NRRL 25214</strain>
    </source>
</reference>
<dbReference type="Pfam" id="PF13344">
    <property type="entry name" value="Hydrolase_6"/>
    <property type="match status" value="1"/>
</dbReference>
<feature type="region of interest" description="Disordered" evidence="1">
    <location>
        <begin position="762"/>
        <end position="792"/>
    </location>
</feature>
<organism evidence="3 4">
    <name type="scientific">Fusarium anthophilum</name>
    <dbReference type="NCBI Taxonomy" id="48485"/>
    <lineage>
        <taxon>Eukaryota</taxon>
        <taxon>Fungi</taxon>
        <taxon>Dikarya</taxon>
        <taxon>Ascomycota</taxon>
        <taxon>Pezizomycotina</taxon>
        <taxon>Sordariomycetes</taxon>
        <taxon>Hypocreomycetidae</taxon>
        <taxon>Hypocreales</taxon>
        <taxon>Nectriaceae</taxon>
        <taxon>Fusarium</taxon>
        <taxon>Fusarium fujikuroi species complex</taxon>
    </lineage>
</organism>
<dbReference type="InterPro" id="IPR006353">
    <property type="entry name" value="HAD-SF_hydro_IIA_CECR5"/>
</dbReference>
<sequence>MQRFGVVGHCRFAARRLTQLRSVAPTTTAVLRASPISQRPFTTSSICLSKPKGSLSANPNQYEEPTDLARKLFSEFAFAFDIDGVLYQGRNRVDGAEKVIKMLRSNGIRYVFLTNGGCVPEDNKAETLQERLQIAKNDDVVKGRMILSHTPMSGWSDDVKNNGTVLITGSHPEKARQIALGYGFKRVITPADILAECKDVFPFEHIDGEVNGKATPLPDGKRIPLLKDPYTTNVPANALKIDHIFIWNDPRDWSVDIQIIHDLLISHQGYIGTVSNRNGNESLPNNGWQQDGQPGLWISNLDMLWKTNYPVNRFGTGAFMEALKGVWSSTTNGTELQFSALGKPSNHTYKYAHDRLLQYYHDMACNRGQSPGHDASKCHPLRRVYMIGDNPESDIRGASEFEAEDGTEWVPILVRTGVWRQTSTEKEPRYKPAVIVDDVVDAVVWALNNEGIKATREWVLSALSHTKGCVKLPPLEIGDQVSLEDGVKYPNRRHRLLCREGDTKPVPPYIPKRRRALIKPIVQALAVHESNDDDQKATIDASLQDLAKRLVCHRPDKIHTETLVFDGEVFSNPLEYAHALLSRRFYNWFKKKSKENPRLVRSSQKSSTSLRERGAVRMSRRNSDQSQCSTNYDTDDGEYSGDYLSDDVIESIEEDIDLSHEEASSEQDSEDEEIDECTRQTSTQREPRRPRLTRESPLGDREIPTTPPRNHGSRHRNVYSRSPGPLLYPACTDDELFTSPGSVTSPDPSEIFTPYSTVSTPYSTFSTEGCETPRSSFRQSSYDERHVESPTRKNMQTDVDLLSSDMMVKMKLNVVGLVNQSEEAESDAESLRSRRSMTFDDTGKSPVHDIISHLAKPLIETSLRPGYIYCFAERSKPGFLKIGSVQSPEFSVPDEVERRLEEWKRQCKHDLDYKFRVFMPCAVTRIEALIHRTLHIQKKKASCPNKACRTKHKEWFRIEEDEARRVIDVWEQFSKLNPYDYKGNLGDHWTRYKLTQLDDECLWNAKRWLDTEWIQVITEAVEASMQEKQRALAEMGHQLAVLRRLKNEF</sequence>
<feature type="compositionally biased region" description="Basic and acidic residues" evidence="1">
    <location>
        <begin position="781"/>
        <end position="791"/>
    </location>
</feature>
<evidence type="ECO:0000313" key="3">
    <source>
        <dbReference type="EMBL" id="KAF5251468.1"/>
    </source>
</evidence>
<protein>
    <recommendedName>
        <fullName evidence="2">Bacteriophage T5 Orf172 DNA-binding domain-containing protein</fullName>
    </recommendedName>
</protein>
<dbReference type="NCBIfam" id="TIGR01456">
    <property type="entry name" value="CECR5"/>
    <property type="match status" value="1"/>
</dbReference>
<dbReference type="Gene3D" id="3.40.50.1000">
    <property type="entry name" value="HAD superfamily/HAD-like"/>
    <property type="match status" value="2"/>
</dbReference>
<dbReference type="PANTHER" id="PTHR28094:SF1">
    <property type="entry name" value="MEIOTICALLY UP-REGULATED GENE 113 PROTEIN"/>
    <property type="match status" value="1"/>
</dbReference>
<feature type="region of interest" description="Disordered" evidence="1">
    <location>
        <begin position="597"/>
        <end position="643"/>
    </location>
</feature>
<evidence type="ECO:0000256" key="1">
    <source>
        <dbReference type="SAM" id="MobiDB-lite"/>
    </source>
</evidence>
<accession>A0A8H4ZRN8</accession>
<dbReference type="AlphaFoldDB" id="A0A8H4ZRN8"/>
<proteinExistence type="predicted"/>
<dbReference type="SUPFAM" id="SSF56784">
    <property type="entry name" value="HAD-like"/>
    <property type="match status" value="1"/>
</dbReference>
<feature type="compositionally biased region" description="Acidic residues" evidence="1">
    <location>
        <begin position="664"/>
        <end position="675"/>
    </location>
</feature>
<dbReference type="InterPro" id="IPR036412">
    <property type="entry name" value="HAD-like_sf"/>
</dbReference>
<feature type="compositionally biased region" description="Acidic residues" evidence="1">
    <location>
        <begin position="633"/>
        <end position="643"/>
    </location>
</feature>
<dbReference type="Pfam" id="PF13242">
    <property type="entry name" value="Hydrolase_like"/>
    <property type="match status" value="1"/>
</dbReference>
<dbReference type="InterPro" id="IPR006357">
    <property type="entry name" value="HAD-SF_hydro_IIA"/>
</dbReference>